<feature type="binding site" description="axial binding residue" evidence="20">
    <location>
        <position position="125"/>
    </location>
    <ligand>
        <name>heme c</name>
        <dbReference type="ChEBI" id="CHEBI:61717"/>
        <label>1</label>
    </ligand>
    <ligandPart>
        <name>Fe</name>
        <dbReference type="ChEBI" id="CHEBI:18248"/>
    </ligandPart>
</feature>
<evidence type="ECO:0000256" key="6">
    <source>
        <dbReference type="ARBA" id="ARBA00022519"/>
    </source>
</evidence>
<evidence type="ECO:0000256" key="14">
    <source>
        <dbReference type="ARBA" id="ARBA00022989"/>
    </source>
</evidence>
<keyword evidence="13 19" id="KW-0249">Electron transport</keyword>
<evidence type="ECO:0000256" key="13">
    <source>
        <dbReference type="ARBA" id="ARBA00022982"/>
    </source>
</evidence>
<sequence length="296" mass="32038">MSVKERDPLTGHQTTGHEWNGITELNTRVPRAVWAFIIVTHVWAVIYWVLMPAWPGINDYTRGLLGIDQKDRVERQVVAADAARGVWTDRIAALDLEQIRDESMLMAHVDRTAPALFGDNCAACHGARAEGGPGYPSLTDGAWIWGGADDTILETLRVGVNSPHPETRFAQMLAFGRDGILSRDEVRILADYVQSLAGLDSGAGPARLDAGAALFSDNCTSCHGEDGTGTPELGAPNLTDDAWIYGSSDAALFKTIHDGRQGWMPAWEDRLTLAQRKMLALYITGLADAEGGPDGD</sequence>
<dbReference type="GO" id="GO:0046872">
    <property type="term" value="F:metal ion binding"/>
    <property type="evidence" value="ECO:0007669"/>
    <property type="project" value="UniProtKB-KW"/>
</dbReference>
<keyword evidence="5 19" id="KW-1003">Cell membrane</keyword>
<keyword evidence="18 19" id="KW-0472">Membrane</keyword>
<evidence type="ECO:0000313" key="24">
    <source>
        <dbReference type="EMBL" id="RVV96713.1"/>
    </source>
</evidence>
<evidence type="ECO:0000259" key="23">
    <source>
        <dbReference type="PROSITE" id="PS51007"/>
    </source>
</evidence>
<dbReference type="GO" id="GO:0009055">
    <property type="term" value="F:electron transfer activity"/>
    <property type="evidence" value="ECO:0007669"/>
    <property type="project" value="InterPro"/>
</dbReference>
<keyword evidence="16 19" id="KW-0408">Iron</keyword>
<evidence type="ECO:0000256" key="5">
    <source>
        <dbReference type="ARBA" id="ARBA00022475"/>
    </source>
</evidence>
<evidence type="ECO:0000256" key="2">
    <source>
        <dbReference type="ARBA" id="ARBA00004673"/>
    </source>
</evidence>
<protein>
    <recommendedName>
        <fullName evidence="19">Cbb3-type cytochrome c oxidase subunit</fullName>
    </recommendedName>
</protein>
<evidence type="ECO:0000256" key="17">
    <source>
        <dbReference type="ARBA" id="ARBA00023065"/>
    </source>
</evidence>
<feature type="domain" description="Cytochrome c" evidence="23">
    <location>
        <begin position="108"/>
        <end position="197"/>
    </location>
</feature>
<dbReference type="InterPro" id="IPR036909">
    <property type="entry name" value="Cyt_c-like_dom_sf"/>
</dbReference>
<name>A0A438ADE4_9RHOB</name>
<dbReference type="GO" id="GO:0006119">
    <property type="term" value="P:oxidative phosphorylation"/>
    <property type="evidence" value="ECO:0007669"/>
    <property type="project" value="UniProtKB-UniPathway"/>
</dbReference>
<evidence type="ECO:0000256" key="12">
    <source>
        <dbReference type="ARBA" id="ARBA00022781"/>
    </source>
</evidence>
<comment type="similarity">
    <text evidence="3 19">Belongs to the CcoP / FixP family.</text>
</comment>
<dbReference type="EMBL" id="RQXX01000009">
    <property type="protein sequence ID" value="RVV96713.1"/>
    <property type="molecule type" value="Genomic_DNA"/>
</dbReference>
<organism evidence="24 25">
    <name type="scientific">Mesobaculum littorinae</name>
    <dbReference type="NCBI Taxonomy" id="2486419"/>
    <lineage>
        <taxon>Bacteria</taxon>
        <taxon>Pseudomonadati</taxon>
        <taxon>Pseudomonadota</taxon>
        <taxon>Alphaproteobacteria</taxon>
        <taxon>Rhodobacterales</taxon>
        <taxon>Roseobacteraceae</taxon>
        <taxon>Mesobaculum</taxon>
    </lineage>
</organism>
<evidence type="ECO:0000256" key="20">
    <source>
        <dbReference type="PIRSR" id="PIRSR000006-1"/>
    </source>
</evidence>
<dbReference type="InterPro" id="IPR004678">
    <property type="entry name" value="Cyt_c_oxidase_cbb3_su3"/>
</dbReference>
<dbReference type="GO" id="GO:0005886">
    <property type="term" value="C:plasma membrane"/>
    <property type="evidence" value="ECO:0007669"/>
    <property type="project" value="UniProtKB-SubCell"/>
</dbReference>
<dbReference type="GO" id="GO:0016491">
    <property type="term" value="F:oxidoreductase activity"/>
    <property type="evidence" value="ECO:0007669"/>
    <property type="project" value="UniProtKB-KW"/>
</dbReference>
<keyword evidence="7 19" id="KW-0349">Heme</keyword>
<evidence type="ECO:0000256" key="9">
    <source>
        <dbReference type="ARBA" id="ARBA00022692"/>
    </source>
</evidence>
<dbReference type="UniPathway" id="UPA00705"/>
<dbReference type="Pfam" id="PF14715">
    <property type="entry name" value="FixP_N"/>
    <property type="match status" value="1"/>
</dbReference>
<dbReference type="AlphaFoldDB" id="A0A438ADE4"/>
<feature type="transmembrane region" description="Helical" evidence="22">
    <location>
        <begin position="32"/>
        <end position="50"/>
    </location>
</feature>
<evidence type="ECO:0000313" key="25">
    <source>
        <dbReference type="Proteomes" id="UP000285908"/>
    </source>
</evidence>
<proteinExistence type="inferred from homology"/>
<comment type="cofactor">
    <cofactor evidence="19 21">
        <name>heme c</name>
        <dbReference type="ChEBI" id="CHEBI:61717"/>
    </cofactor>
    <text evidence="19 21">Binds 2 heme C groups per subunit.</text>
</comment>
<dbReference type="Gene3D" id="6.10.280.130">
    <property type="match status" value="1"/>
</dbReference>
<feature type="binding site" description="axial binding residue" evidence="20">
    <location>
        <position position="264"/>
    </location>
    <ligand>
        <name>heme c</name>
        <dbReference type="ChEBI" id="CHEBI:61717"/>
        <label>1</label>
    </ligand>
    <ligandPart>
        <name>Fe</name>
        <dbReference type="ChEBI" id="CHEBI:18248"/>
    </ligandPart>
</feature>
<reference evidence="24 25" key="1">
    <citation type="submission" date="2018-11" db="EMBL/GenBank/DDBJ databases">
        <title>Mesobaculum littorinae gen. nov., sp. nov., isolated from Littorina scabra that represents a novel genus of the order Rhodobacteraceae.</title>
        <authorList>
            <person name="Li F."/>
        </authorList>
    </citation>
    <scope>NUCLEOTIDE SEQUENCE [LARGE SCALE GENOMIC DNA]</scope>
    <source>
        <strain evidence="24 25">M0103</strain>
    </source>
</reference>
<feature type="binding site" description="covalent" evidence="21">
    <location>
        <position position="219"/>
    </location>
    <ligand>
        <name>heme c</name>
        <dbReference type="ChEBI" id="CHEBI:61717"/>
        <label>2</label>
    </ligand>
</feature>
<keyword evidence="15 19" id="KW-0560">Oxidoreductase</keyword>
<evidence type="ECO:0000256" key="15">
    <source>
        <dbReference type="ARBA" id="ARBA00023002"/>
    </source>
</evidence>
<comment type="subcellular location">
    <subcellularLocation>
        <location evidence="1 19">Cell inner membrane</location>
    </subcellularLocation>
</comment>
<dbReference type="PIRSF" id="PIRSF000006">
    <property type="entry name" value="Cbb3-Cox_fixP"/>
    <property type="match status" value="1"/>
</dbReference>
<evidence type="ECO:0000256" key="21">
    <source>
        <dbReference type="PIRSR" id="PIRSR000006-2"/>
    </source>
</evidence>
<dbReference type="PROSITE" id="PS51007">
    <property type="entry name" value="CYTC"/>
    <property type="match status" value="2"/>
</dbReference>
<feature type="binding site" description="covalent" evidence="21">
    <location>
        <position position="222"/>
    </location>
    <ligand>
        <name>heme c</name>
        <dbReference type="ChEBI" id="CHEBI:61717"/>
        <label>2</label>
    </ligand>
</feature>
<dbReference type="InterPro" id="IPR032858">
    <property type="entry name" value="CcoP_N"/>
</dbReference>
<keyword evidence="14 22" id="KW-1133">Transmembrane helix</keyword>
<comment type="pathway">
    <text evidence="2 19">Energy metabolism; oxidative phosphorylation.</text>
</comment>
<evidence type="ECO:0000256" key="11">
    <source>
        <dbReference type="ARBA" id="ARBA00022737"/>
    </source>
</evidence>
<dbReference type="PANTHER" id="PTHR33751">
    <property type="entry name" value="CBB3-TYPE CYTOCHROME C OXIDASE SUBUNIT FIXP"/>
    <property type="match status" value="1"/>
</dbReference>
<feature type="binding site" description="axial binding residue" evidence="20">
    <location>
        <position position="223"/>
    </location>
    <ligand>
        <name>heme c</name>
        <dbReference type="ChEBI" id="CHEBI:61717"/>
        <label>2</label>
    </ligand>
    <ligandPart>
        <name>Fe</name>
        <dbReference type="ChEBI" id="CHEBI:18248"/>
    </ligandPart>
</feature>
<accession>A0A438ADE4</accession>
<keyword evidence="11" id="KW-0677">Repeat</keyword>
<keyword evidence="12 19" id="KW-0375">Hydrogen ion transport</keyword>
<evidence type="ECO:0000256" key="1">
    <source>
        <dbReference type="ARBA" id="ARBA00004533"/>
    </source>
</evidence>
<dbReference type="Gene3D" id="1.10.760.10">
    <property type="entry name" value="Cytochrome c-like domain"/>
    <property type="match status" value="2"/>
</dbReference>
<evidence type="ECO:0000256" key="3">
    <source>
        <dbReference type="ARBA" id="ARBA00006113"/>
    </source>
</evidence>
<gene>
    <name evidence="24" type="primary">ccoP</name>
    <name evidence="24" type="ORF">EKE94_17715</name>
</gene>
<keyword evidence="6 19" id="KW-0997">Cell inner membrane</keyword>
<dbReference type="RefSeq" id="WP_127907972.1">
    <property type="nucleotide sequence ID" value="NZ_RQXX01000009.1"/>
</dbReference>
<feature type="binding site" description="covalent" evidence="21">
    <location>
        <position position="124"/>
    </location>
    <ligand>
        <name>heme c</name>
        <dbReference type="ChEBI" id="CHEBI:61717"/>
        <label>1</label>
    </ligand>
</feature>
<dbReference type="NCBIfam" id="TIGR00782">
    <property type="entry name" value="ccoP"/>
    <property type="match status" value="1"/>
</dbReference>
<dbReference type="Pfam" id="PF00034">
    <property type="entry name" value="Cytochrom_C"/>
    <property type="match status" value="1"/>
</dbReference>
<keyword evidence="4 19" id="KW-0813">Transport</keyword>
<comment type="subunit">
    <text evidence="19">Component of the cbb3-type cytochrome c oxidase.</text>
</comment>
<evidence type="ECO:0000256" key="22">
    <source>
        <dbReference type="SAM" id="Phobius"/>
    </source>
</evidence>
<evidence type="ECO:0000256" key="16">
    <source>
        <dbReference type="ARBA" id="ARBA00023004"/>
    </source>
</evidence>
<dbReference type="Proteomes" id="UP000285908">
    <property type="component" value="Unassembled WGS sequence"/>
</dbReference>
<dbReference type="GO" id="GO:0020037">
    <property type="term" value="F:heme binding"/>
    <property type="evidence" value="ECO:0007669"/>
    <property type="project" value="InterPro"/>
</dbReference>
<evidence type="ECO:0000256" key="7">
    <source>
        <dbReference type="ARBA" id="ARBA00022617"/>
    </source>
</evidence>
<keyword evidence="10 19" id="KW-0479">Metal-binding</keyword>
<evidence type="ECO:0000256" key="4">
    <source>
        <dbReference type="ARBA" id="ARBA00022448"/>
    </source>
</evidence>
<dbReference type="GO" id="GO:1902600">
    <property type="term" value="P:proton transmembrane transport"/>
    <property type="evidence" value="ECO:0007669"/>
    <property type="project" value="UniProtKB-KW"/>
</dbReference>
<feature type="domain" description="Cytochrome c" evidence="23">
    <location>
        <begin position="206"/>
        <end position="287"/>
    </location>
</feature>
<keyword evidence="9 22" id="KW-0812">Transmembrane</keyword>
<keyword evidence="17 19" id="KW-0406">Ion transport</keyword>
<dbReference type="OrthoDB" id="9811281at2"/>
<dbReference type="PANTHER" id="PTHR33751:SF1">
    <property type="entry name" value="CBB3-TYPE CYTOCHROME C OXIDASE SUBUNIT FIXP"/>
    <property type="match status" value="1"/>
</dbReference>
<dbReference type="InterPro" id="IPR038414">
    <property type="entry name" value="CcoP_N_sf"/>
</dbReference>
<comment type="caution">
    <text evidence="24">The sequence shown here is derived from an EMBL/GenBank/DDBJ whole genome shotgun (WGS) entry which is preliminary data.</text>
</comment>
<evidence type="ECO:0000256" key="19">
    <source>
        <dbReference type="PIRNR" id="PIRNR000006"/>
    </source>
</evidence>
<dbReference type="Pfam" id="PF13442">
    <property type="entry name" value="Cytochrome_CBB3"/>
    <property type="match status" value="1"/>
</dbReference>
<evidence type="ECO:0000256" key="10">
    <source>
        <dbReference type="ARBA" id="ARBA00022723"/>
    </source>
</evidence>
<feature type="binding site" description="covalent" evidence="21">
    <location>
        <position position="121"/>
    </location>
    <ligand>
        <name>heme c</name>
        <dbReference type="ChEBI" id="CHEBI:61717"/>
        <label>1</label>
    </ligand>
</feature>
<dbReference type="InterPro" id="IPR009056">
    <property type="entry name" value="Cyt_c-like_dom"/>
</dbReference>
<dbReference type="InterPro" id="IPR050597">
    <property type="entry name" value="Cytochrome_c_Oxidase_Subunit"/>
</dbReference>
<keyword evidence="25" id="KW-1185">Reference proteome</keyword>
<comment type="function">
    <text evidence="19">C-type cytochrome. Part of the cbb3-type cytochrome c oxidase complex.</text>
</comment>
<feature type="binding site" description="axial binding residue" evidence="20">
    <location>
        <position position="172"/>
    </location>
    <ligand>
        <name>heme c</name>
        <dbReference type="ChEBI" id="CHEBI:61717"/>
        <label>2</label>
    </ligand>
    <ligandPart>
        <name>Fe</name>
        <dbReference type="ChEBI" id="CHEBI:18248"/>
    </ligandPart>
</feature>
<evidence type="ECO:0000256" key="18">
    <source>
        <dbReference type="ARBA" id="ARBA00023136"/>
    </source>
</evidence>
<dbReference type="SUPFAM" id="SSF46626">
    <property type="entry name" value="Cytochrome c"/>
    <property type="match status" value="2"/>
</dbReference>
<evidence type="ECO:0000256" key="8">
    <source>
        <dbReference type="ARBA" id="ARBA00022660"/>
    </source>
</evidence>
<keyword evidence="8 19" id="KW-0679">Respiratory chain</keyword>